<gene>
    <name evidence="2" type="ORF">GCM10020221_30060</name>
</gene>
<dbReference type="Proteomes" id="UP001501102">
    <property type="component" value="Unassembled WGS sequence"/>
</dbReference>
<feature type="compositionally biased region" description="Pro residues" evidence="1">
    <location>
        <begin position="41"/>
        <end position="57"/>
    </location>
</feature>
<feature type="compositionally biased region" description="Low complexity" evidence="1">
    <location>
        <begin position="71"/>
        <end position="82"/>
    </location>
</feature>
<proteinExistence type="predicted"/>
<protein>
    <submittedName>
        <fullName evidence="2">Uncharacterized protein</fullName>
    </submittedName>
</protein>
<feature type="compositionally biased region" description="Basic and acidic residues" evidence="1">
    <location>
        <begin position="1"/>
        <end position="17"/>
    </location>
</feature>
<name>A0ABP6JH86_STRTU</name>
<evidence type="ECO:0000256" key="1">
    <source>
        <dbReference type="SAM" id="MobiDB-lite"/>
    </source>
</evidence>
<evidence type="ECO:0000313" key="2">
    <source>
        <dbReference type="EMBL" id="GAA2932290.1"/>
    </source>
</evidence>
<sequence length="82" mass="8871">MRELTARDHAPGGRTEPDGAGVLFAPLRRLRRSLFGSRPWTLPPVPHQAPVPVPGPFPRRRRPPDPSHGQAALAAPCAPAPY</sequence>
<dbReference type="EMBL" id="BAAAXZ010000114">
    <property type="protein sequence ID" value="GAA2932290.1"/>
    <property type="molecule type" value="Genomic_DNA"/>
</dbReference>
<comment type="caution">
    <text evidence="2">The sequence shown here is derived from an EMBL/GenBank/DDBJ whole genome shotgun (WGS) entry which is preliminary data.</text>
</comment>
<reference evidence="3" key="1">
    <citation type="journal article" date="2019" name="Int. J. Syst. Evol. Microbiol.">
        <title>The Global Catalogue of Microorganisms (GCM) 10K type strain sequencing project: providing services to taxonomists for standard genome sequencing and annotation.</title>
        <authorList>
            <consortium name="The Broad Institute Genomics Platform"/>
            <consortium name="The Broad Institute Genome Sequencing Center for Infectious Disease"/>
            <person name="Wu L."/>
            <person name="Ma J."/>
        </authorList>
    </citation>
    <scope>NUCLEOTIDE SEQUENCE [LARGE SCALE GENOMIC DNA]</scope>
    <source>
        <strain evidence="3">JCM 4087</strain>
    </source>
</reference>
<feature type="region of interest" description="Disordered" evidence="1">
    <location>
        <begin position="1"/>
        <end position="21"/>
    </location>
</feature>
<evidence type="ECO:0000313" key="3">
    <source>
        <dbReference type="Proteomes" id="UP001501102"/>
    </source>
</evidence>
<organism evidence="2 3">
    <name type="scientific">Streptomyces thioluteus</name>
    <dbReference type="NCBI Taxonomy" id="66431"/>
    <lineage>
        <taxon>Bacteria</taxon>
        <taxon>Bacillati</taxon>
        <taxon>Actinomycetota</taxon>
        <taxon>Actinomycetes</taxon>
        <taxon>Kitasatosporales</taxon>
        <taxon>Streptomycetaceae</taxon>
        <taxon>Streptomyces</taxon>
    </lineage>
</organism>
<feature type="region of interest" description="Disordered" evidence="1">
    <location>
        <begin position="37"/>
        <end position="82"/>
    </location>
</feature>
<accession>A0ABP6JH86</accession>
<keyword evidence="3" id="KW-1185">Reference proteome</keyword>